<evidence type="ECO:0000259" key="14">
    <source>
        <dbReference type="PROSITE" id="PS50112"/>
    </source>
</evidence>
<dbReference type="SUPFAM" id="SSF47384">
    <property type="entry name" value="Homodimeric domain of signal transducing histidine kinase"/>
    <property type="match status" value="1"/>
</dbReference>
<evidence type="ECO:0000256" key="2">
    <source>
        <dbReference type="ARBA" id="ARBA00004236"/>
    </source>
</evidence>
<organism evidence="16 17">
    <name type="scientific">Methanolobus profundi</name>
    <dbReference type="NCBI Taxonomy" id="487685"/>
    <lineage>
        <taxon>Archaea</taxon>
        <taxon>Methanobacteriati</taxon>
        <taxon>Methanobacteriota</taxon>
        <taxon>Stenosarchaea group</taxon>
        <taxon>Methanomicrobia</taxon>
        <taxon>Methanosarcinales</taxon>
        <taxon>Methanosarcinaceae</taxon>
        <taxon>Methanolobus</taxon>
    </lineage>
</organism>
<evidence type="ECO:0000256" key="10">
    <source>
        <dbReference type="ARBA" id="ARBA00023012"/>
    </source>
</evidence>
<dbReference type="InterPro" id="IPR036890">
    <property type="entry name" value="HATPase_C_sf"/>
</dbReference>
<dbReference type="InterPro" id="IPR001610">
    <property type="entry name" value="PAC"/>
</dbReference>
<evidence type="ECO:0000256" key="1">
    <source>
        <dbReference type="ARBA" id="ARBA00000085"/>
    </source>
</evidence>
<dbReference type="GO" id="GO:0000155">
    <property type="term" value="F:phosphorelay sensor kinase activity"/>
    <property type="evidence" value="ECO:0007669"/>
    <property type="project" value="InterPro"/>
</dbReference>
<sequence>MGMENETGRIRMDSSSDTDEDDVGLAQRYKTIVELTVDGFWYIDEYGNILDVNTRYCSMTGYSYNEVISSPIWDIEADMNRSQVIYQIDRTKKLGKALFETHHFKKDGSLIDLEVSATYIDYGTPGLLCFLRDITDRKELEQKLQESERSKTVLLSNLHGMAYRCDYDRDWTMRFVSEGCYELTGYQTEDLLGNRLISFNDIIEPGYRDKIWNKWAEVLSRKETFQAEYRILTASGEVKWVWEQGKGIFDDKGNVIALEGFITDVTRQKTIEEELRESERLFRTTLYSIGDAVITTDIHGNLKQMNLIAEELTGWGEKEASGKQLEDILVIINENTREPVDIPIREVLRVGEVVGLANHILLISRNGMEIPVADSASPIINEDDEVIGVVLVFRDQTEERAAREAIAESEARFRLLVESAPEAIFVQTDWRFAYLNPKTLKLLGAASPAQLLGKNVIDHFDTRSQDTVKELIHGLKGDKQDVHLVEETFIRLDGSSFVAEVAVVPINYGGADSVLVFFRDITERKEAEEAIIKAKMASDIANRSKSEFLANTSHELRTPLSSIIGFSDLLIEGTMGELNEKQKRYVTTINKSGNLLLNLINNILDLSQIEFGEMDLECVKFDIVDAINDVHSMISILSSRKNISIDMDIDLPQRMVVADNEKIKEILYNLLDNALKFTPDGGRITIRAIQKDTGFIQLSVSDTGIGIPKDDINKIFEPFYQSDGSTTRRYSGTGLGLTIIKKFVKMHGGNIWVKSEPGKGSAFFFTIPVLTDCTER</sequence>
<keyword evidence="5" id="KW-0597">Phosphoprotein</keyword>
<dbReference type="SMART" id="SM00086">
    <property type="entry name" value="PAC"/>
    <property type="match status" value="4"/>
</dbReference>
<dbReference type="PROSITE" id="PS50112">
    <property type="entry name" value="PAS"/>
    <property type="match status" value="3"/>
</dbReference>
<protein>
    <recommendedName>
        <fullName evidence="3">histidine kinase</fullName>
        <ecNumber evidence="3">2.7.13.3</ecNumber>
    </recommendedName>
</protein>
<keyword evidence="11" id="KW-0472">Membrane</keyword>
<dbReference type="InterPro" id="IPR004358">
    <property type="entry name" value="Sig_transdc_His_kin-like_C"/>
</dbReference>
<feature type="domain" description="PAS" evidence="14">
    <location>
        <begin position="25"/>
        <end position="69"/>
    </location>
</feature>
<keyword evidence="4" id="KW-1003">Cell membrane</keyword>
<evidence type="ECO:0000259" key="15">
    <source>
        <dbReference type="PROSITE" id="PS50113"/>
    </source>
</evidence>
<dbReference type="GO" id="GO:0006355">
    <property type="term" value="P:regulation of DNA-templated transcription"/>
    <property type="evidence" value="ECO:0007669"/>
    <property type="project" value="InterPro"/>
</dbReference>
<evidence type="ECO:0000256" key="3">
    <source>
        <dbReference type="ARBA" id="ARBA00012438"/>
    </source>
</evidence>
<dbReference type="CDD" id="cd00130">
    <property type="entry name" value="PAS"/>
    <property type="match status" value="4"/>
</dbReference>
<feature type="domain" description="Histidine kinase" evidence="13">
    <location>
        <begin position="551"/>
        <end position="771"/>
    </location>
</feature>
<dbReference type="InterPro" id="IPR005467">
    <property type="entry name" value="His_kinase_dom"/>
</dbReference>
<feature type="compositionally biased region" description="Basic and acidic residues" evidence="12">
    <location>
        <begin position="1"/>
        <end position="14"/>
    </location>
</feature>
<dbReference type="SUPFAM" id="SSF55785">
    <property type="entry name" value="PYP-like sensor domain (PAS domain)"/>
    <property type="match status" value="4"/>
</dbReference>
<name>A0A1I4PPT1_9EURY</name>
<dbReference type="Pfam" id="PF13426">
    <property type="entry name" value="PAS_9"/>
    <property type="match status" value="1"/>
</dbReference>
<comment type="catalytic activity">
    <reaction evidence="1">
        <text>ATP + protein L-histidine = ADP + protein N-phospho-L-histidine.</text>
        <dbReference type="EC" id="2.7.13.3"/>
    </reaction>
</comment>
<dbReference type="InterPro" id="IPR000700">
    <property type="entry name" value="PAS-assoc_C"/>
</dbReference>
<dbReference type="PROSITE" id="PS50113">
    <property type="entry name" value="PAC"/>
    <property type="match status" value="4"/>
</dbReference>
<dbReference type="InterPro" id="IPR036097">
    <property type="entry name" value="HisK_dim/P_sf"/>
</dbReference>
<dbReference type="InterPro" id="IPR000014">
    <property type="entry name" value="PAS"/>
</dbReference>
<dbReference type="InterPro" id="IPR003661">
    <property type="entry name" value="HisK_dim/P_dom"/>
</dbReference>
<dbReference type="EMBL" id="FOUJ01000001">
    <property type="protein sequence ID" value="SFM29714.1"/>
    <property type="molecule type" value="Genomic_DNA"/>
</dbReference>
<dbReference type="FunFam" id="3.30.565.10:FF:000023">
    <property type="entry name" value="PAS domain-containing sensor histidine kinase"/>
    <property type="match status" value="1"/>
</dbReference>
<dbReference type="Proteomes" id="UP000198535">
    <property type="component" value="Unassembled WGS sequence"/>
</dbReference>
<dbReference type="SMART" id="SM00091">
    <property type="entry name" value="PAS"/>
    <property type="match status" value="4"/>
</dbReference>
<dbReference type="InterPro" id="IPR013655">
    <property type="entry name" value="PAS_fold_3"/>
</dbReference>
<keyword evidence="10" id="KW-0902">Two-component regulatory system</keyword>
<evidence type="ECO:0000313" key="16">
    <source>
        <dbReference type="EMBL" id="SFM29714.1"/>
    </source>
</evidence>
<dbReference type="EC" id="2.7.13.3" evidence="3"/>
<dbReference type="Pfam" id="PF00989">
    <property type="entry name" value="PAS"/>
    <property type="match status" value="2"/>
</dbReference>
<feature type="domain" description="PAC" evidence="15">
    <location>
        <begin position="97"/>
        <end position="146"/>
    </location>
</feature>
<dbReference type="SUPFAM" id="SSF55874">
    <property type="entry name" value="ATPase domain of HSP90 chaperone/DNA topoisomerase II/histidine kinase"/>
    <property type="match status" value="1"/>
</dbReference>
<feature type="domain" description="PAC" evidence="15">
    <location>
        <begin position="225"/>
        <end position="277"/>
    </location>
</feature>
<dbReference type="SMART" id="SM00387">
    <property type="entry name" value="HATPase_c"/>
    <property type="match status" value="1"/>
</dbReference>
<feature type="region of interest" description="Disordered" evidence="12">
    <location>
        <begin position="1"/>
        <end position="22"/>
    </location>
</feature>
<accession>A0A1I4PPT1</accession>
<evidence type="ECO:0000313" key="17">
    <source>
        <dbReference type="Proteomes" id="UP000198535"/>
    </source>
</evidence>
<dbReference type="InterPro" id="IPR035965">
    <property type="entry name" value="PAS-like_dom_sf"/>
</dbReference>
<dbReference type="Pfam" id="PF00512">
    <property type="entry name" value="HisKA"/>
    <property type="match status" value="1"/>
</dbReference>
<evidence type="ECO:0000259" key="13">
    <source>
        <dbReference type="PROSITE" id="PS50109"/>
    </source>
</evidence>
<evidence type="ECO:0000256" key="6">
    <source>
        <dbReference type="ARBA" id="ARBA00022679"/>
    </source>
</evidence>
<feature type="domain" description="PAS" evidence="14">
    <location>
        <begin position="278"/>
        <end position="351"/>
    </location>
</feature>
<evidence type="ECO:0000256" key="7">
    <source>
        <dbReference type="ARBA" id="ARBA00022741"/>
    </source>
</evidence>
<evidence type="ECO:0000256" key="5">
    <source>
        <dbReference type="ARBA" id="ARBA00022553"/>
    </source>
</evidence>
<keyword evidence="17" id="KW-1185">Reference proteome</keyword>
<gene>
    <name evidence="16" type="ORF">SAMN04488696_0811</name>
</gene>
<evidence type="ECO:0000256" key="9">
    <source>
        <dbReference type="ARBA" id="ARBA00022840"/>
    </source>
</evidence>
<dbReference type="SMART" id="SM00388">
    <property type="entry name" value="HisKA"/>
    <property type="match status" value="1"/>
</dbReference>
<dbReference type="PANTHER" id="PTHR43047:SF72">
    <property type="entry name" value="OSMOSENSING HISTIDINE PROTEIN KINASE SLN1"/>
    <property type="match status" value="1"/>
</dbReference>
<dbReference type="CDD" id="cd00082">
    <property type="entry name" value="HisKA"/>
    <property type="match status" value="1"/>
</dbReference>
<reference evidence="17" key="1">
    <citation type="submission" date="2016-10" db="EMBL/GenBank/DDBJ databases">
        <authorList>
            <person name="Varghese N."/>
            <person name="Submissions S."/>
        </authorList>
    </citation>
    <scope>NUCLEOTIDE SEQUENCE [LARGE SCALE GENOMIC DNA]</scope>
    <source>
        <strain evidence="17">Mob M</strain>
    </source>
</reference>
<dbReference type="Gene3D" id="3.30.565.10">
    <property type="entry name" value="Histidine kinase-like ATPase, C-terminal domain"/>
    <property type="match status" value="1"/>
</dbReference>
<comment type="subcellular location">
    <subcellularLocation>
        <location evidence="2">Cell membrane</location>
    </subcellularLocation>
</comment>
<dbReference type="Pfam" id="PF02518">
    <property type="entry name" value="HATPase_c"/>
    <property type="match status" value="1"/>
</dbReference>
<dbReference type="Gene3D" id="1.10.287.130">
    <property type="match status" value="1"/>
</dbReference>
<dbReference type="NCBIfam" id="TIGR00229">
    <property type="entry name" value="sensory_box"/>
    <property type="match status" value="4"/>
</dbReference>
<feature type="domain" description="PAC" evidence="15">
    <location>
        <begin position="356"/>
        <end position="408"/>
    </location>
</feature>
<dbReference type="PROSITE" id="PS50109">
    <property type="entry name" value="HIS_KIN"/>
    <property type="match status" value="1"/>
</dbReference>
<dbReference type="AlphaFoldDB" id="A0A1I4PPT1"/>
<evidence type="ECO:0000256" key="12">
    <source>
        <dbReference type="SAM" id="MobiDB-lite"/>
    </source>
</evidence>
<dbReference type="InterPro" id="IPR003594">
    <property type="entry name" value="HATPase_dom"/>
</dbReference>
<dbReference type="PRINTS" id="PR00344">
    <property type="entry name" value="BCTRLSENSOR"/>
</dbReference>
<dbReference type="CDD" id="cd16922">
    <property type="entry name" value="HATPase_EvgS-ArcB-TorS-like"/>
    <property type="match status" value="1"/>
</dbReference>
<keyword evidence="7" id="KW-0547">Nucleotide-binding</keyword>
<dbReference type="Pfam" id="PF08447">
    <property type="entry name" value="PAS_3"/>
    <property type="match status" value="1"/>
</dbReference>
<keyword evidence="6" id="KW-0808">Transferase</keyword>
<keyword evidence="8" id="KW-0418">Kinase</keyword>
<dbReference type="FunFam" id="1.10.287.130:FF:000038">
    <property type="entry name" value="Sensory transduction histidine kinase"/>
    <property type="match status" value="1"/>
</dbReference>
<dbReference type="GO" id="GO:0005886">
    <property type="term" value="C:plasma membrane"/>
    <property type="evidence" value="ECO:0007669"/>
    <property type="project" value="UniProtKB-SubCell"/>
</dbReference>
<dbReference type="PANTHER" id="PTHR43047">
    <property type="entry name" value="TWO-COMPONENT HISTIDINE PROTEIN KINASE"/>
    <property type="match status" value="1"/>
</dbReference>
<evidence type="ECO:0000256" key="11">
    <source>
        <dbReference type="ARBA" id="ARBA00023136"/>
    </source>
</evidence>
<feature type="domain" description="PAS" evidence="14">
    <location>
        <begin position="147"/>
        <end position="222"/>
    </location>
</feature>
<proteinExistence type="predicted"/>
<evidence type="ECO:0000256" key="8">
    <source>
        <dbReference type="ARBA" id="ARBA00022777"/>
    </source>
</evidence>
<dbReference type="GO" id="GO:0009927">
    <property type="term" value="F:histidine phosphotransfer kinase activity"/>
    <property type="evidence" value="ECO:0007669"/>
    <property type="project" value="TreeGrafter"/>
</dbReference>
<dbReference type="STRING" id="487685.SAMN04488696_0811"/>
<keyword evidence="9" id="KW-0067">ATP-binding</keyword>
<dbReference type="InterPro" id="IPR013767">
    <property type="entry name" value="PAS_fold"/>
</dbReference>
<dbReference type="GO" id="GO:0005524">
    <property type="term" value="F:ATP binding"/>
    <property type="evidence" value="ECO:0007669"/>
    <property type="project" value="UniProtKB-KW"/>
</dbReference>
<dbReference type="Gene3D" id="3.30.450.20">
    <property type="entry name" value="PAS domain"/>
    <property type="match status" value="4"/>
</dbReference>
<evidence type="ECO:0000256" key="4">
    <source>
        <dbReference type="ARBA" id="ARBA00022475"/>
    </source>
</evidence>
<feature type="domain" description="PAC" evidence="15">
    <location>
        <begin position="483"/>
        <end position="533"/>
    </location>
</feature>